<proteinExistence type="predicted"/>
<dbReference type="RefSeq" id="WP_153583177.1">
    <property type="nucleotide sequence ID" value="NZ_WJBU01000001.1"/>
</dbReference>
<dbReference type="Proteomes" id="UP000487350">
    <property type="component" value="Unassembled WGS sequence"/>
</dbReference>
<accession>A0A844B5L5</accession>
<protein>
    <submittedName>
        <fullName evidence="2">Uncharacterized protein</fullName>
    </submittedName>
</protein>
<keyword evidence="1" id="KW-0472">Membrane</keyword>
<evidence type="ECO:0000313" key="2">
    <source>
        <dbReference type="EMBL" id="MRD45831.1"/>
    </source>
</evidence>
<evidence type="ECO:0000313" key="3">
    <source>
        <dbReference type="Proteomes" id="UP000487350"/>
    </source>
</evidence>
<keyword evidence="1" id="KW-1133">Transmembrane helix</keyword>
<keyword evidence="1" id="KW-0812">Transmembrane</keyword>
<dbReference type="OrthoDB" id="3034461at2"/>
<dbReference type="PROSITE" id="PS51257">
    <property type="entry name" value="PROKAR_LIPOPROTEIN"/>
    <property type="match status" value="1"/>
</dbReference>
<feature type="transmembrane region" description="Helical" evidence="1">
    <location>
        <begin position="6"/>
        <end position="29"/>
    </location>
</feature>
<evidence type="ECO:0000256" key="1">
    <source>
        <dbReference type="SAM" id="Phobius"/>
    </source>
</evidence>
<sequence>MNAQTLRRFLFTHAGAIGSCAVALLIVFAGRIELGARHFFFADDWGWLYLAEFAPVTQIVSILPQQVYNDRPVGALFIKLLYRLFGLEPRAFL</sequence>
<gene>
    <name evidence="2" type="ORF">GHT07_00960</name>
</gene>
<reference evidence="2 3" key="1">
    <citation type="submission" date="2019-11" db="EMBL/GenBank/DDBJ databases">
        <title>Caenimonas koreensis gen. nov., sp. nov., isolated from activated sludge.</title>
        <authorList>
            <person name="Seung H.R."/>
        </authorList>
    </citation>
    <scope>NUCLEOTIDE SEQUENCE [LARGE SCALE GENOMIC DNA]</scope>
    <source>
        <strain evidence="2 3">EMB320</strain>
    </source>
</reference>
<dbReference type="EMBL" id="WJBU01000001">
    <property type="protein sequence ID" value="MRD45831.1"/>
    <property type="molecule type" value="Genomic_DNA"/>
</dbReference>
<comment type="caution">
    <text evidence="2">The sequence shown here is derived from an EMBL/GenBank/DDBJ whole genome shotgun (WGS) entry which is preliminary data.</text>
</comment>
<keyword evidence="3" id="KW-1185">Reference proteome</keyword>
<dbReference type="AlphaFoldDB" id="A0A844B5L5"/>
<name>A0A844B5L5_9BURK</name>
<organism evidence="2 3">
    <name type="scientific">Caenimonas koreensis DSM 17982</name>
    <dbReference type="NCBI Taxonomy" id="1121255"/>
    <lineage>
        <taxon>Bacteria</taxon>
        <taxon>Pseudomonadati</taxon>
        <taxon>Pseudomonadota</taxon>
        <taxon>Betaproteobacteria</taxon>
        <taxon>Burkholderiales</taxon>
        <taxon>Comamonadaceae</taxon>
        <taxon>Caenimonas</taxon>
    </lineage>
</organism>